<dbReference type="InterPro" id="IPR028082">
    <property type="entry name" value="Peripla_BP_I"/>
</dbReference>
<dbReference type="InterPro" id="IPR051010">
    <property type="entry name" value="BCAA_transport"/>
</dbReference>
<sequence length="575" mass="64330">MKKILAGESGVYEESSLVLLIKSQIGLNRNQLAKESSRLFLERFPESIFLKNVMESLGDLYVNEHSYSSAYRMYHRAKKLSDDLEYNSKINSKILRLIQIRLPNSLIDELLTLEIDPAVRNIHNIAKANTEILNGRPDDGAFTLNQVELSHLPDFYFPFYETLLRASYEPSNLVIMIGIVLPISGIYAEKGDAFLTGFYTGEKSSGLKNQRLTILAHDSRSEALETVKVATNLARLNQISALVCPLNDPSSLAVVSALESTDIPILLSSPQENDLSEINDLVYQINSTVAMQGKAAAHYAVNVLGLDSIAVIAPVDHYGETQTDAFIEEVDRLGGTVVATEWYSGQPKDLGRQFKLLRKVAFNLLPKEESFDEALGMEIDSLDALFDISAEDFFDLPKSEKKKMSAADSAKIILNTIQGIYLPINKDDLAYIGPQIPMYNLNTKIIGNENWQDPQILQKENIGPYLKGMSIITNFYRPALDSTSYEGELLNSYYYGYNTAQLLTQLDLETQTRQSINQSLRSIDFFSGEGFYYSPDRSNLNVNAAFQILEFDGKGFIHQGVFHGDSLRLVSTQKP</sequence>
<proteinExistence type="predicted"/>
<keyword evidence="1" id="KW-0732">Signal</keyword>
<protein>
    <recommendedName>
        <fullName evidence="2">Leucine-binding protein domain-containing protein</fullName>
    </recommendedName>
</protein>
<dbReference type="InterPro" id="IPR019734">
    <property type="entry name" value="TPR_rpt"/>
</dbReference>
<evidence type="ECO:0000256" key="1">
    <source>
        <dbReference type="ARBA" id="ARBA00022729"/>
    </source>
</evidence>
<dbReference type="EMBL" id="UINC01001340">
    <property type="protein sequence ID" value="SUZ78102.1"/>
    <property type="molecule type" value="Genomic_DNA"/>
</dbReference>
<evidence type="ECO:0000259" key="2">
    <source>
        <dbReference type="Pfam" id="PF13458"/>
    </source>
</evidence>
<dbReference type="PROSITE" id="PS50005">
    <property type="entry name" value="TPR"/>
    <property type="match status" value="1"/>
</dbReference>
<accession>A0A381QFK3</accession>
<organism evidence="3">
    <name type="scientific">marine metagenome</name>
    <dbReference type="NCBI Taxonomy" id="408172"/>
    <lineage>
        <taxon>unclassified sequences</taxon>
        <taxon>metagenomes</taxon>
        <taxon>ecological metagenomes</taxon>
    </lineage>
</organism>
<name>A0A381QFK3_9ZZZZ</name>
<dbReference type="PANTHER" id="PTHR30483:SF6">
    <property type="entry name" value="PERIPLASMIC BINDING PROTEIN OF ABC TRANSPORTER FOR NATURAL AMINO ACIDS"/>
    <property type="match status" value="1"/>
</dbReference>
<feature type="domain" description="Leucine-binding protein" evidence="2">
    <location>
        <begin position="175"/>
        <end position="353"/>
    </location>
</feature>
<dbReference type="PANTHER" id="PTHR30483">
    <property type="entry name" value="LEUCINE-SPECIFIC-BINDING PROTEIN"/>
    <property type="match status" value="1"/>
</dbReference>
<reference evidence="3" key="1">
    <citation type="submission" date="2018-05" db="EMBL/GenBank/DDBJ databases">
        <authorList>
            <person name="Lanie J.A."/>
            <person name="Ng W.-L."/>
            <person name="Kazmierczak K.M."/>
            <person name="Andrzejewski T.M."/>
            <person name="Davidsen T.M."/>
            <person name="Wayne K.J."/>
            <person name="Tettelin H."/>
            <person name="Glass J.I."/>
            <person name="Rusch D."/>
            <person name="Podicherti R."/>
            <person name="Tsui H.-C.T."/>
            <person name="Winkler M.E."/>
        </authorList>
    </citation>
    <scope>NUCLEOTIDE SEQUENCE</scope>
</reference>
<dbReference type="SUPFAM" id="SSF53822">
    <property type="entry name" value="Periplasmic binding protein-like I"/>
    <property type="match status" value="1"/>
</dbReference>
<dbReference type="InterPro" id="IPR028081">
    <property type="entry name" value="Leu-bd"/>
</dbReference>
<dbReference type="Pfam" id="PF13458">
    <property type="entry name" value="Peripla_BP_6"/>
    <property type="match status" value="1"/>
</dbReference>
<evidence type="ECO:0000313" key="3">
    <source>
        <dbReference type="EMBL" id="SUZ78102.1"/>
    </source>
</evidence>
<dbReference type="AlphaFoldDB" id="A0A381QFK3"/>
<dbReference type="Gene3D" id="3.40.50.2300">
    <property type="match status" value="2"/>
</dbReference>
<gene>
    <name evidence="3" type="ORF">METZ01_LOCUS30956</name>
</gene>